<feature type="transmembrane region" description="Helical" evidence="2">
    <location>
        <begin position="44"/>
        <end position="66"/>
    </location>
</feature>
<dbReference type="RefSeq" id="WP_345634500.1">
    <property type="nucleotide sequence ID" value="NZ_BAABJR010000014.1"/>
</dbReference>
<feature type="compositionally biased region" description="Low complexity" evidence="1">
    <location>
        <begin position="100"/>
        <end position="146"/>
    </location>
</feature>
<organism evidence="3 4">
    <name type="scientific">Streptomyces thinghirensis</name>
    <dbReference type="NCBI Taxonomy" id="551547"/>
    <lineage>
        <taxon>Bacteria</taxon>
        <taxon>Bacillati</taxon>
        <taxon>Actinomycetota</taxon>
        <taxon>Actinomycetes</taxon>
        <taxon>Kitasatosporales</taxon>
        <taxon>Streptomycetaceae</taxon>
        <taxon>Streptomyces</taxon>
    </lineage>
</organism>
<sequence>MQSEPAFASRAAPRGRRRKRGNGSAEGPVFVDNSGRRARLLRRLGLLVGVVCVGYAAVLGLAFMGIGTSVSPSSLLPFGGGQDAGPGPGGGAGPQGGLMPTGTPPTGAATPPTGGPSGAPAAPSGATASATPSTTASAPASAATSD</sequence>
<gene>
    <name evidence="3" type="ORF">GCM10023323_52660</name>
</gene>
<feature type="compositionally biased region" description="Low complexity" evidence="1">
    <location>
        <begin position="1"/>
        <end position="12"/>
    </location>
</feature>
<proteinExistence type="predicted"/>
<dbReference type="Proteomes" id="UP001499878">
    <property type="component" value="Unassembled WGS sequence"/>
</dbReference>
<evidence type="ECO:0008006" key="5">
    <source>
        <dbReference type="Google" id="ProtNLM"/>
    </source>
</evidence>
<evidence type="ECO:0000313" key="3">
    <source>
        <dbReference type="EMBL" id="GAA5213106.1"/>
    </source>
</evidence>
<dbReference type="EMBL" id="BAABJR010000014">
    <property type="protein sequence ID" value="GAA5213106.1"/>
    <property type="molecule type" value="Genomic_DNA"/>
</dbReference>
<evidence type="ECO:0000256" key="2">
    <source>
        <dbReference type="SAM" id="Phobius"/>
    </source>
</evidence>
<keyword evidence="4" id="KW-1185">Reference proteome</keyword>
<keyword evidence="2" id="KW-1133">Transmembrane helix</keyword>
<comment type="caution">
    <text evidence="3">The sequence shown here is derived from an EMBL/GenBank/DDBJ whole genome shotgun (WGS) entry which is preliminary data.</text>
</comment>
<evidence type="ECO:0000256" key="1">
    <source>
        <dbReference type="SAM" id="MobiDB-lite"/>
    </source>
</evidence>
<accession>A0ABP9T808</accession>
<feature type="region of interest" description="Disordered" evidence="1">
    <location>
        <begin position="1"/>
        <end position="31"/>
    </location>
</feature>
<reference evidence="4" key="1">
    <citation type="journal article" date="2019" name="Int. J. Syst. Evol. Microbiol.">
        <title>The Global Catalogue of Microorganisms (GCM) 10K type strain sequencing project: providing services to taxonomists for standard genome sequencing and annotation.</title>
        <authorList>
            <consortium name="The Broad Institute Genomics Platform"/>
            <consortium name="The Broad Institute Genome Sequencing Center for Infectious Disease"/>
            <person name="Wu L."/>
            <person name="Ma J."/>
        </authorList>
    </citation>
    <scope>NUCLEOTIDE SEQUENCE [LARGE SCALE GENOMIC DNA]</scope>
    <source>
        <strain evidence="4">JCM 18306</strain>
    </source>
</reference>
<keyword evidence="2" id="KW-0472">Membrane</keyword>
<keyword evidence="2" id="KW-0812">Transmembrane</keyword>
<feature type="compositionally biased region" description="Gly residues" evidence="1">
    <location>
        <begin position="78"/>
        <end position="96"/>
    </location>
</feature>
<name>A0ABP9T808_9ACTN</name>
<protein>
    <recommendedName>
        <fullName evidence="5">Bi-functional transferase/deacetylase</fullName>
    </recommendedName>
</protein>
<evidence type="ECO:0000313" key="4">
    <source>
        <dbReference type="Proteomes" id="UP001499878"/>
    </source>
</evidence>
<feature type="region of interest" description="Disordered" evidence="1">
    <location>
        <begin position="72"/>
        <end position="146"/>
    </location>
</feature>